<keyword evidence="4" id="KW-0472">Membrane</keyword>
<keyword evidence="4" id="KW-1133">Transmembrane helix</keyword>
<comment type="caution">
    <text evidence="6">The sequence shown here is derived from an EMBL/GenBank/DDBJ whole genome shotgun (WGS) entry which is preliminary data.</text>
</comment>
<dbReference type="EMBL" id="JACJVR010000097">
    <property type="protein sequence ID" value="MBB6694523.1"/>
    <property type="molecule type" value="Genomic_DNA"/>
</dbReference>
<comment type="subcellular location">
    <subcellularLocation>
        <location evidence="1">Cell envelope</location>
    </subcellularLocation>
</comment>
<evidence type="ECO:0000256" key="4">
    <source>
        <dbReference type="SAM" id="Phobius"/>
    </source>
</evidence>
<dbReference type="CDD" id="cd19969">
    <property type="entry name" value="PBP1_ABC_sugar_binding-like"/>
    <property type="match status" value="1"/>
</dbReference>
<feature type="domain" description="Periplasmic binding protein" evidence="5">
    <location>
        <begin position="50"/>
        <end position="296"/>
    </location>
</feature>
<dbReference type="GO" id="GO:0030246">
    <property type="term" value="F:carbohydrate binding"/>
    <property type="evidence" value="ECO:0007669"/>
    <property type="project" value="UniProtKB-ARBA"/>
</dbReference>
<evidence type="ECO:0000256" key="2">
    <source>
        <dbReference type="ARBA" id="ARBA00007639"/>
    </source>
</evidence>
<dbReference type="Gene3D" id="3.40.50.2300">
    <property type="match status" value="2"/>
</dbReference>
<evidence type="ECO:0000259" key="5">
    <source>
        <dbReference type="Pfam" id="PF13407"/>
    </source>
</evidence>
<dbReference type="GO" id="GO:0030313">
    <property type="term" value="C:cell envelope"/>
    <property type="evidence" value="ECO:0007669"/>
    <property type="project" value="UniProtKB-SubCell"/>
</dbReference>
<protein>
    <submittedName>
        <fullName evidence="6">Substrate-binding domain-containing protein</fullName>
    </submittedName>
</protein>
<keyword evidence="3" id="KW-0732">Signal</keyword>
<comment type="similarity">
    <text evidence="2">Belongs to the bacterial solute-binding protein 2 family.</text>
</comment>
<evidence type="ECO:0000256" key="1">
    <source>
        <dbReference type="ARBA" id="ARBA00004196"/>
    </source>
</evidence>
<evidence type="ECO:0000313" key="7">
    <source>
        <dbReference type="Proteomes" id="UP000553776"/>
    </source>
</evidence>
<dbReference type="PANTHER" id="PTHR46847:SF1">
    <property type="entry name" value="D-ALLOSE-BINDING PERIPLASMIC PROTEIN-RELATED"/>
    <property type="match status" value="1"/>
</dbReference>
<proteinExistence type="inferred from homology"/>
<keyword evidence="4" id="KW-0812">Transmembrane</keyword>
<evidence type="ECO:0000313" key="6">
    <source>
        <dbReference type="EMBL" id="MBB6694523.1"/>
    </source>
</evidence>
<keyword evidence="7" id="KW-1185">Reference proteome</keyword>
<dbReference type="Pfam" id="PF13407">
    <property type="entry name" value="Peripla_BP_4"/>
    <property type="match status" value="1"/>
</dbReference>
<reference evidence="6 7" key="1">
    <citation type="submission" date="2020-08" db="EMBL/GenBank/DDBJ databases">
        <title>Cohnella phylogeny.</title>
        <authorList>
            <person name="Dunlap C."/>
        </authorList>
    </citation>
    <scope>NUCLEOTIDE SEQUENCE [LARGE SCALE GENOMIC DNA]</scope>
    <source>
        <strain evidence="6 7">DSM 25239</strain>
    </source>
</reference>
<dbReference type="Proteomes" id="UP000553776">
    <property type="component" value="Unassembled WGS sequence"/>
</dbReference>
<feature type="transmembrane region" description="Helical" evidence="4">
    <location>
        <begin position="6"/>
        <end position="24"/>
    </location>
</feature>
<accession>A0A841U8D6</accession>
<dbReference type="InterPro" id="IPR028082">
    <property type="entry name" value="Peripla_BP_I"/>
</dbReference>
<organism evidence="6 7">
    <name type="scientific">Cohnella xylanilytica</name>
    <dbReference type="NCBI Taxonomy" id="557555"/>
    <lineage>
        <taxon>Bacteria</taxon>
        <taxon>Bacillati</taxon>
        <taxon>Bacillota</taxon>
        <taxon>Bacilli</taxon>
        <taxon>Bacillales</taxon>
        <taxon>Paenibacillaceae</taxon>
        <taxon>Cohnella</taxon>
    </lineage>
</organism>
<dbReference type="SUPFAM" id="SSF53822">
    <property type="entry name" value="Periplasmic binding protein-like I"/>
    <property type="match status" value="1"/>
</dbReference>
<dbReference type="RefSeq" id="WP_185138490.1">
    <property type="nucleotide sequence ID" value="NZ_JACJVR010000097.1"/>
</dbReference>
<name>A0A841U8D6_9BACL</name>
<dbReference type="AlphaFoldDB" id="A0A841U8D6"/>
<sequence length="335" mass="36388">MKKLLLVYGLLVATFLAYIWYFVLREERPNGWNEGATGLTGGIEEKYVMVTFQSSLDYWRSSMKGFEDAAQQLNVSVEFRGATQYDPNEEITVLEKVIARKPAGIAVTAINTEALNPAIDKAVAAGIPVVLFDSGAPKSKAYAFLGTDNYDAGAQAAREMGRRLGGQGKVAVVTQPNQLNHQDRTRGFEETLRKEFPGMSIAAVADGKGDILVSAQATEKILDEHPDVDGFFATQANGGAGIAQALQDRGLEGRKTVIGFDTDKGTLDLVRSGEIDATLAQGTWNMGYWSLLSLFHLSHGIVTEGKQEGSHPIPPYMDTGITIVTRDNVDDYYAK</sequence>
<evidence type="ECO:0000256" key="3">
    <source>
        <dbReference type="ARBA" id="ARBA00022729"/>
    </source>
</evidence>
<dbReference type="PANTHER" id="PTHR46847">
    <property type="entry name" value="D-ALLOSE-BINDING PERIPLASMIC PROTEIN-RELATED"/>
    <property type="match status" value="1"/>
</dbReference>
<dbReference type="InterPro" id="IPR025997">
    <property type="entry name" value="SBP_2_dom"/>
</dbReference>
<gene>
    <name evidence="6" type="ORF">H7B90_24310</name>
</gene>